<keyword evidence="4" id="KW-0520">NAD</keyword>
<evidence type="ECO:0000313" key="6">
    <source>
        <dbReference type="EMBL" id="SHO43305.1"/>
    </source>
</evidence>
<dbReference type="GO" id="GO:0016614">
    <property type="term" value="F:oxidoreductase activity, acting on CH-OH group of donors"/>
    <property type="evidence" value="ECO:0007669"/>
    <property type="project" value="InterPro"/>
</dbReference>
<dbReference type="Gene3D" id="3.40.50.1970">
    <property type="match status" value="1"/>
</dbReference>
<evidence type="ECO:0000313" key="7">
    <source>
        <dbReference type="Proteomes" id="UP000184612"/>
    </source>
</evidence>
<protein>
    <submittedName>
        <fullName evidence="6">Glycerol dehydrogenase</fullName>
    </submittedName>
</protein>
<dbReference type="STRING" id="1121345.SAMN02745217_00175"/>
<name>A0A1M7XWW3_9FIRM</name>
<dbReference type="Pfam" id="PF00465">
    <property type="entry name" value="Fe-ADH"/>
    <property type="match status" value="1"/>
</dbReference>
<feature type="binding site" evidence="4">
    <location>
        <position position="130"/>
    </location>
    <ligand>
        <name>NAD(+)</name>
        <dbReference type="ChEBI" id="CHEBI:57540"/>
    </ligand>
</feature>
<dbReference type="Gene3D" id="1.20.1090.10">
    <property type="entry name" value="Dehydroquinate synthase-like - alpha domain"/>
    <property type="match status" value="1"/>
</dbReference>
<dbReference type="InterPro" id="IPR001670">
    <property type="entry name" value="ADH_Fe/GldA"/>
</dbReference>
<evidence type="ECO:0000259" key="5">
    <source>
        <dbReference type="Pfam" id="PF00465"/>
    </source>
</evidence>
<dbReference type="Proteomes" id="UP000184612">
    <property type="component" value="Unassembled WGS sequence"/>
</dbReference>
<dbReference type="PANTHER" id="PTHR43616:SF3">
    <property type="entry name" value="HYDROXYCARBOXYLATE DEHYDROGENASE A"/>
    <property type="match status" value="1"/>
</dbReference>
<dbReference type="RefSeq" id="WP_073586932.1">
    <property type="nucleotide sequence ID" value="NZ_FRFD01000003.1"/>
</dbReference>
<evidence type="ECO:0000256" key="2">
    <source>
        <dbReference type="ARBA" id="ARBA00023002"/>
    </source>
</evidence>
<dbReference type="InterPro" id="IPR016205">
    <property type="entry name" value="Glycerol_DH"/>
</dbReference>
<keyword evidence="1 3" id="KW-0479">Metal-binding</keyword>
<gene>
    <name evidence="6" type="ORF">SAMN02745217_00175</name>
</gene>
<proteinExistence type="predicted"/>
<feature type="domain" description="Alcohol dehydrogenase iron-type/glycerol dehydrogenase GldA" evidence="5">
    <location>
        <begin position="8"/>
        <end position="152"/>
    </location>
</feature>
<dbReference type="AlphaFoldDB" id="A0A1M7XWW3"/>
<evidence type="ECO:0000256" key="3">
    <source>
        <dbReference type="PIRSR" id="PIRSR000112-1"/>
    </source>
</evidence>
<evidence type="ECO:0000256" key="4">
    <source>
        <dbReference type="PIRSR" id="PIRSR000112-3"/>
    </source>
</evidence>
<dbReference type="PANTHER" id="PTHR43616">
    <property type="entry name" value="GLYCEROL DEHYDROGENASE"/>
    <property type="match status" value="1"/>
</dbReference>
<dbReference type="GO" id="GO:0046872">
    <property type="term" value="F:metal ion binding"/>
    <property type="evidence" value="ECO:0007669"/>
    <property type="project" value="UniProtKB-KW"/>
</dbReference>
<dbReference type="CDD" id="cd08550">
    <property type="entry name" value="GlyDH-like"/>
    <property type="match status" value="1"/>
</dbReference>
<keyword evidence="2" id="KW-0560">Oxidoreductase</keyword>
<accession>A0A1M7XWW3</accession>
<keyword evidence="7" id="KW-1185">Reference proteome</keyword>
<comment type="cofactor">
    <cofactor evidence="3">
        <name>Zn(2+)</name>
        <dbReference type="ChEBI" id="CHEBI:29105"/>
    </cofactor>
    <text evidence="3">Binds 1 zinc ion per subunit.</text>
</comment>
<sequence>MLSIKTPLEYVSQPDVIEKAGKYIKKYGNKALIIGSKTPLKAVGEAFYKSLEENNIEYIIKEFTGFPTLAAIEDYSRQAEEEKVNLIIGIGGGKVNDTAKAVGNKTKLPVIAIPTIAATCAAWAAVSILYNEEGDFVTSSLNENSPRLILADTRIIITAPARYTYAGIVDTLAKWYETVPNLDIAEDNITLNIAVNGAKLAFDLLVRHGRKVVEDGQKNIITKESVAVVDAIIYLAGFVGSFTEDEFYGGFAHPFYHASTRLSGTRFRLHGEKVALGLLIQLVLEKKQEDYIIETIREFDRFHLALTLEDIGVRENAKEDLSIVAERVLKEFPGYTKLGIGKTAEEIVDAAFRADALVRRVLSNPVEVF</sequence>
<reference evidence="6 7" key="1">
    <citation type="submission" date="2016-12" db="EMBL/GenBank/DDBJ databases">
        <authorList>
            <person name="Song W.-J."/>
            <person name="Kurnit D.M."/>
        </authorList>
    </citation>
    <scope>NUCLEOTIDE SEQUENCE [LARGE SCALE GENOMIC DNA]</scope>
    <source>
        <strain evidence="6 7">DSM 12503</strain>
    </source>
</reference>
<dbReference type="PIRSF" id="PIRSF000112">
    <property type="entry name" value="Glycerol_dehydrogenase"/>
    <property type="match status" value="1"/>
</dbReference>
<feature type="binding site" evidence="4">
    <location>
        <begin position="93"/>
        <end position="97"/>
    </location>
    <ligand>
        <name>NAD(+)</name>
        <dbReference type="ChEBI" id="CHEBI:57540"/>
    </ligand>
</feature>
<dbReference type="OrthoDB" id="5198708at2"/>
<evidence type="ECO:0000256" key="1">
    <source>
        <dbReference type="ARBA" id="ARBA00022723"/>
    </source>
</evidence>
<feature type="binding site" evidence="3">
    <location>
        <position position="170"/>
    </location>
    <ligand>
        <name>glycerol</name>
        <dbReference type="ChEBI" id="CHEBI:17754"/>
    </ligand>
</feature>
<feature type="binding site" evidence="3">
    <location>
        <position position="253"/>
    </location>
    <ligand>
        <name>glycerol</name>
        <dbReference type="ChEBI" id="CHEBI:17754"/>
    </ligand>
</feature>
<keyword evidence="3" id="KW-0862">Zinc</keyword>
<organism evidence="6 7">
    <name type="scientific">Anaerocolumna xylanovorans DSM 12503</name>
    <dbReference type="NCBI Taxonomy" id="1121345"/>
    <lineage>
        <taxon>Bacteria</taxon>
        <taxon>Bacillati</taxon>
        <taxon>Bacillota</taxon>
        <taxon>Clostridia</taxon>
        <taxon>Lachnospirales</taxon>
        <taxon>Lachnospiraceae</taxon>
        <taxon>Anaerocolumna</taxon>
    </lineage>
</organism>
<dbReference type="SUPFAM" id="SSF56796">
    <property type="entry name" value="Dehydroquinate synthase-like"/>
    <property type="match status" value="1"/>
</dbReference>
<feature type="binding site" evidence="3">
    <location>
        <position position="270"/>
    </location>
    <ligand>
        <name>glycerol</name>
        <dbReference type="ChEBI" id="CHEBI:17754"/>
    </ligand>
</feature>
<dbReference type="EMBL" id="FRFD01000003">
    <property type="protein sequence ID" value="SHO43305.1"/>
    <property type="molecule type" value="Genomic_DNA"/>
</dbReference>